<dbReference type="STRING" id="3818.A0A445A9H5"/>
<evidence type="ECO:0000313" key="3">
    <source>
        <dbReference type="EMBL" id="RYR23113.1"/>
    </source>
</evidence>
<dbReference type="PANTHER" id="PTHR21596:SF23">
    <property type="entry name" value="FACTOR OF DNA METHYLATION 4"/>
    <property type="match status" value="1"/>
</dbReference>
<accession>A0A445A9H5</accession>
<dbReference type="OrthoDB" id="1892195at2759"/>
<evidence type="ECO:0000256" key="1">
    <source>
        <dbReference type="SAM" id="MobiDB-lite"/>
    </source>
</evidence>
<dbReference type="AlphaFoldDB" id="A0A445A9H5"/>
<dbReference type="EMBL" id="SDMP01000013">
    <property type="protein sequence ID" value="RYR23113.1"/>
    <property type="molecule type" value="Genomic_DNA"/>
</dbReference>
<feature type="region of interest" description="Disordered" evidence="1">
    <location>
        <begin position="1"/>
        <end position="21"/>
    </location>
</feature>
<dbReference type="InterPro" id="IPR005380">
    <property type="entry name" value="XS_domain"/>
</dbReference>
<dbReference type="PANTHER" id="PTHR21596">
    <property type="entry name" value="RIBONUCLEASE P SUBUNIT P38"/>
    <property type="match status" value="1"/>
</dbReference>
<evidence type="ECO:0000259" key="2">
    <source>
        <dbReference type="Pfam" id="PF03468"/>
    </source>
</evidence>
<protein>
    <recommendedName>
        <fullName evidence="2">XS domain-containing protein</fullName>
    </recommendedName>
</protein>
<reference evidence="3 4" key="1">
    <citation type="submission" date="2019-01" db="EMBL/GenBank/DDBJ databases">
        <title>Sequencing of cultivated peanut Arachis hypogaea provides insights into genome evolution and oil improvement.</title>
        <authorList>
            <person name="Chen X."/>
        </authorList>
    </citation>
    <scope>NUCLEOTIDE SEQUENCE [LARGE SCALE GENOMIC DNA]</scope>
    <source>
        <strain evidence="4">cv. Fuhuasheng</strain>
        <tissue evidence="3">Leaves</tissue>
    </source>
</reference>
<evidence type="ECO:0000313" key="4">
    <source>
        <dbReference type="Proteomes" id="UP000289738"/>
    </source>
</evidence>
<dbReference type="SMR" id="A0A445A9H5"/>
<name>A0A445A9H5_ARAHY</name>
<dbReference type="GO" id="GO:0080188">
    <property type="term" value="P:gene silencing by siRNA-directed DNA methylation"/>
    <property type="evidence" value="ECO:0007669"/>
    <property type="project" value="InterPro"/>
</dbReference>
<comment type="caution">
    <text evidence="3">The sequence shown here is derived from an EMBL/GenBank/DDBJ whole genome shotgun (WGS) entry which is preliminary data.</text>
</comment>
<dbReference type="Gramene" id="arahy.Tifrunner.gnm2.ann2.Ah13g054600.1">
    <property type="protein sequence ID" value="arahy.Tifrunner.gnm2.ann2.Ah13g054600.1-CDS"/>
    <property type="gene ID" value="arahy.Tifrunner.gnm2.ann2.Ah13g054600"/>
</dbReference>
<dbReference type="Proteomes" id="UP000289738">
    <property type="component" value="Chromosome B03"/>
</dbReference>
<dbReference type="Gene3D" id="3.30.70.2890">
    <property type="entry name" value="XS domain"/>
    <property type="match status" value="1"/>
</dbReference>
<sequence>MSSATKNMKLKMKAEPQSPPPTITNIGADEAQVEDQPLIGVLANIPLQWNSNTGCFVGPSGFVLKQQLSKRGFRPLKVEVLCCGQRGHSGFALVYFDLLEQATMFGKSFQKGGCGKWEWNNVLVCPSNKFLYGWIASNDDYRFEGIVGQHLRKTRGLNLKGVFDDMKEEEQDEKTVLHYNNELHSSKGGGFSFLIDNLLKQKDEVVQRYHQDMGEAHQSAQKYLENIISQREDVRVLLKQEIEMRSTALVVGQVLNETELGKIHKEKLMIENASLEQRKADHNLVLLLEKHKKQKEELHRGIIDFETGVEEKHMLELEMEQMKGALKVMRHMGDAGDEEMRARIDTIQERLKEKEQYKYNRFEAMNQTLGVHEDLQRFLKECSKSISACIKSDADLDYKPFLHVAKRICFDDKEVGLSSEGNYYLEDPSWNPFSNIEGIDTEETDIND</sequence>
<keyword evidence="4" id="KW-1185">Reference proteome</keyword>
<proteinExistence type="predicted"/>
<dbReference type="InterPro" id="IPR045177">
    <property type="entry name" value="FDM1-5/IDN2"/>
</dbReference>
<gene>
    <name evidence="3" type="ORF">Ahy_B03g068381</name>
</gene>
<dbReference type="InterPro" id="IPR038588">
    <property type="entry name" value="XS_domain_sf"/>
</dbReference>
<feature type="domain" description="XS" evidence="2">
    <location>
        <begin position="37"/>
        <end position="142"/>
    </location>
</feature>
<dbReference type="Pfam" id="PF03468">
    <property type="entry name" value="XS"/>
    <property type="match status" value="1"/>
</dbReference>
<organism evidence="3 4">
    <name type="scientific">Arachis hypogaea</name>
    <name type="common">Peanut</name>
    <dbReference type="NCBI Taxonomy" id="3818"/>
    <lineage>
        <taxon>Eukaryota</taxon>
        <taxon>Viridiplantae</taxon>
        <taxon>Streptophyta</taxon>
        <taxon>Embryophyta</taxon>
        <taxon>Tracheophyta</taxon>
        <taxon>Spermatophyta</taxon>
        <taxon>Magnoliopsida</taxon>
        <taxon>eudicotyledons</taxon>
        <taxon>Gunneridae</taxon>
        <taxon>Pentapetalae</taxon>
        <taxon>rosids</taxon>
        <taxon>fabids</taxon>
        <taxon>Fabales</taxon>
        <taxon>Fabaceae</taxon>
        <taxon>Papilionoideae</taxon>
        <taxon>50 kb inversion clade</taxon>
        <taxon>dalbergioids sensu lato</taxon>
        <taxon>Dalbergieae</taxon>
        <taxon>Pterocarpus clade</taxon>
        <taxon>Arachis</taxon>
    </lineage>
</organism>